<sequence length="302" mass="35864">MILKERIESEELLVWRQLNKRLNLPDKERQHYMNLEKGYRGEADFDLLLKSLEEEKYIINDLLLEVNNSYFQIDSIIISQGVVYLIDIKNFQGDYYFDSNRLYTLSTSKEIKNPVDQLKRSTTLFHQLLHTQKLNYLVEAYVIFINPEFTLYQTPKESPIIFPSQLERFLKKLNKTTSKLNDSHKRLAQTLLSLHQTKNPFSLQPKYTYDQLQKGIYCNGCNSFTLNIKYKNFVCGQCGAQEKIELAILRSIEEFKLLFPERKITTRNIYEWCQVELHKRTIARVLKKYFKVQGSTSDTHYI</sequence>
<dbReference type="RefSeq" id="WP_389358646.1">
    <property type="nucleotide sequence ID" value="NZ_JBIACK010000001.1"/>
</dbReference>
<evidence type="ECO:0000313" key="2">
    <source>
        <dbReference type="EMBL" id="MFE8699983.1"/>
    </source>
</evidence>
<dbReference type="Proteomes" id="UP001601059">
    <property type="component" value="Unassembled WGS sequence"/>
</dbReference>
<accession>A0ABW6KB18</accession>
<comment type="caution">
    <text evidence="2">The sequence shown here is derived from an EMBL/GenBank/DDBJ whole genome shotgun (WGS) entry which is preliminary data.</text>
</comment>
<reference evidence="2 3" key="1">
    <citation type="submission" date="2024-08" db="EMBL/GenBank/DDBJ databases">
        <title>Two novel Cytobacillus novel species.</title>
        <authorList>
            <person name="Liu G."/>
        </authorList>
    </citation>
    <scope>NUCLEOTIDE SEQUENCE [LARGE SCALE GENOMIC DNA]</scope>
    <source>
        <strain evidence="2 3">FJAT-54145</strain>
    </source>
</reference>
<name>A0ABW6KB18_9BACI</name>
<protein>
    <submittedName>
        <fullName evidence="2">Nuclease-related domain-containing protein</fullName>
    </submittedName>
</protein>
<organism evidence="2 3">
    <name type="scientific">Cytobacillus spartinae</name>
    <dbReference type="NCBI Taxonomy" id="3299023"/>
    <lineage>
        <taxon>Bacteria</taxon>
        <taxon>Bacillati</taxon>
        <taxon>Bacillota</taxon>
        <taxon>Bacilli</taxon>
        <taxon>Bacillales</taxon>
        <taxon>Bacillaceae</taxon>
        <taxon>Cytobacillus</taxon>
    </lineage>
</organism>
<dbReference type="PROSITE" id="PS50965">
    <property type="entry name" value="NERD"/>
    <property type="match status" value="1"/>
</dbReference>
<feature type="domain" description="NERD" evidence="1">
    <location>
        <begin position="37"/>
        <end position="148"/>
    </location>
</feature>
<proteinExistence type="predicted"/>
<evidence type="ECO:0000313" key="3">
    <source>
        <dbReference type="Proteomes" id="UP001601059"/>
    </source>
</evidence>
<gene>
    <name evidence="2" type="ORF">ACFYKX_05020</name>
</gene>
<dbReference type="InterPro" id="IPR011528">
    <property type="entry name" value="NERD"/>
</dbReference>
<keyword evidence="3" id="KW-1185">Reference proteome</keyword>
<evidence type="ECO:0000259" key="1">
    <source>
        <dbReference type="PROSITE" id="PS50965"/>
    </source>
</evidence>
<dbReference type="EMBL" id="JBIACK010000001">
    <property type="protein sequence ID" value="MFE8699983.1"/>
    <property type="molecule type" value="Genomic_DNA"/>
</dbReference>
<dbReference type="Pfam" id="PF08378">
    <property type="entry name" value="NERD"/>
    <property type="match status" value="1"/>
</dbReference>